<reference evidence="8 9" key="1">
    <citation type="submission" date="2019-07" db="EMBL/GenBank/DDBJ databases">
        <title>Microlunatus dokdonensis sp. nov. isolated from the rhizospheric soil of the wild plant Elymus tsukushiensis.</title>
        <authorList>
            <person name="Ghim S.-Y."/>
            <person name="Hwang Y.-J."/>
            <person name="Son J.-S."/>
            <person name="Shin J.-H."/>
        </authorList>
    </citation>
    <scope>NUCLEOTIDE SEQUENCE [LARGE SCALE GENOMIC DNA]</scope>
    <source>
        <strain evidence="8 9">KUDC0627</strain>
    </source>
</reference>
<accession>A0A516Q1B9</accession>
<name>A0A516Q1B9_9ACTN</name>
<feature type="region of interest" description="Disordered" evidence="6">
    <location>
        <begin position="1"/>
        <end position="22"/>
    </location>
</feature>
<keyword evidence="5 7" id="KW-0472">Membrane</keyword>
<dbReference type="KEGG" id="mik:FOE78_16000"/>
<dbReference type="InterPro" id="IPR002549">
    <property type="entry name" value="AI-2E-like"/>
</dbReference>
<feature type="transmembrane region" description="Helical" evidence="7">
    <location>
        <begin position="247"/>
        <end position="276"/>
    </location>
</feature>
<sequence length="403" mass="42266">MTNDEPAAPDEPTTPSVGQAVPPARAGMPRAAVLVIVPAALAICAVLLRELAWLFGPVTLALVIVILVHPIHSWLIRIGVPKAVALAGLMIAIFGLVLGLIAIIVLSLARLATILPSYIPAASQRLQGIIDLLRRLGVGSEQVREIIGSLDVTTAARFITSHLPTLISQGATAVLLCSLLLFLAMESAGIADRMKPILATRPRAGLALLDAVRKTRRFLAVTGFFAVVVGTLDVVLLWVIGVPLAPLWGLLAAACNFIPYVGFIIGVIPPALLALLGGGWDQMVFVIIAYIVLNSIFTTLVPAKVVGNAVGVAVPVTFVAVVFWAWVLGPLGSILAIPLTLFVKSALIDSDPRAAWLSGFFDAPEGRLAKRRRSQDAAAARQHSGADVVPPANGTNEVAAESE</sequence>
<proteinExistence type="inferred from homology"/>
<dbReference type="Proteomes" id="UP000319263">
    <property type="component" value="Chromosome"/>
</dbReference>
<evidence type="ECO:0000256" key="5">
    <source>
        <dbReference type="ARBA" id="ARBA00023136"/>
    </source>
</evidence>
<evidence type="ECO:0000256" key="1">
    <source>
        <dbReference type="ARBA" id="ARBA00004141"/>
    </source>
</evidence>
<evidence type="ECO:0000313" key="9">
    <source>
        <dbReference type="Proteomes" id="UP000319263"/>
    </source>
</evidence>
<feature type="transmembrane region" description="Helical" evidence="7">
    <location>
        <begin position="283"/>
        <end position="303"/>
    </location>
</feature>
<gene>
    <name evidence="8" type="ORF">FOE78_16000</name>
</gene>
<evidence type="ECO:0000256" key="7">
    <source>
        <dbReference type="SAM" id="Phobius"/>
    </source>
</evidence>
<comment type="subcellular location">
    <subcellularLocation>
        <location evidence="1">Membrane</location>
        <topology evidence="1">Multi-pass membrane protein</topology>
    </subcellularLocation>
</comment>
<organism evidence="8 9">
    <name type="scientific">Microlunatus elymi</name>
    <dbReference type="NCBI Taxonomy" id="2596828"/>
    <lineage>
        <taxon>Bacteria</taxon>
        <taxon>Bacillati</taxon>
        <taxon>Actinomycetota</taxon>
        <taxon>Actinomycetes</taxon>
        <taxon>Propionibacteriales</taxon>
        <taxon>Propionibacteriaceae</taxon>
        <taxon>Microlunatus</taxon>
    </lineage>
</organism>
<dbReference type="EMBL" id="CP041692">
    <property type="protein sequence ID" value="QDP97227.1"/>
    <property type="molecule type" value="Genomic_DNA"/>
</dbReference>
<feature type="transmembrane region" description="Helical" evidence="7">
    <location>
        <begin position="83"/>
        <end position="109"/>
    </location>
</feature>
<evidence type="ECO:0000256" key="4">
    <source>
        <dbReference type="ARBA" id="ARBA00022989"/>
    </source>
</evidence>
<feature type="transmembrane region" description="Helical" evidence="7">
    <location>
        <begin position="218"/>
        <end position="241"/>
    </location>
</feature>
<dbReference type="PANTHER" id="PTHR21716:SF64">
    <property type="entry name" value="AI-2 TRANSPORT PROTEIN TQSA"/>
    <property type="match status" value="1"/>
</dbReference>
<evidence type="ECO:0000313" key="8">
    <source>
        <dbReference type="EMBL" id="QDP97227.1"/>
    </source>
</evidence>
<feature type="transmembrane region" description="Helical" evidence="7">
    <location>
        <begin position="166"/>
        <end position="185"/>
    </location>
</feature>
<evidence type="ECO:0000256" key="2">
    <source>
        <dbReference type="ARBA" id="ARBA00009773"/>
    </source>
</evidence>
<dbReference type="RefSeq" id="WP_143987188.1">
    <property type="nucleotide sequence ID" value="NZ_CP041692.1"/>
</dbReference>
<dbReference type="PANTHER" id="PTHR21716">
    <property type="entry name" value="TRANSMEMBRANE PROTEIN"/>
    <property type="match status" value="1"/>
</dbReference>
<keyword evidence="9" id="KW-1185">Reference proteome</keyword>
<keyword evidence="4 7" id="KW-1133">Transmembrane helix</keyword>
<comment type="similarity">
    <text evidence="2">Belongs to the autoinducer-2 exporter (AI-2E) (TC 2.A.86) family.</text>
</comment>
<dbReference type="AlphaFoldDB" id="A0A516Q1B9"/>
<keyword evidence="3 7" id="KW-0812">Transmembrane</keyword>
<feature type="transmembrane region" description="Helical" evidence="7">
    <location>
        <begin position="54"/>
        <end position="76"/>
    </location>
</feature>
<evidence type="ECO:0000256" key="6">
    <source>
        <dbReference type="SAM" id="MobiDB-lite"/>
    </source>
</evidence>
<dbReference type="GO" id="GO:0016020">
    <property type="term" value="C:membrane"/>
    <property type="evidence" value="ECO:0007669"/>
    <property type="project" value="UniProtKB-SubCell"/>
</dbReference>
<dbReference type="OrthoDB" id="9799225at2"/>
<dbReference type="Pfam" id="PF01594">
    <property type="entry name" value="AI-2E_transport"/>
    <property type="match status" value="1"/>
</dbReference>
<dbReference type="GO" id="GO:0055085">
    <property type="term" value="P:transmembrane transport"/>
    <property type="evidence" value="ECO:0007669"/>
    <property type="project" value="TreeGrafter"/>
</dbReference>
<feature type="transmembrane region" description="Helical" evidence="7">
    <location>
        <begin position="31"/>
        <end position="48"/>
    </location>
</feature>
<protein>
    <submittedName>
        <fullName evidence="8">AI-2E family transporter</fullName>
    </submittedName>
</protein>
<evidence type="ECO:0000256" key="3">
    <source>
        <dbReference type="ARBA" id="ARBA00022692"/>
    </source>
</evidence>
<feature type="region of interest" description="Disordered" evidence="6">
    <location>
        <begin position="372"/>
        <end position="403"/>
    </location>
</feature>
<feature type="transmembrane region" description="Helical" evidence="7">
    <location>
        <begin position="323"/>
        <end position="343"/>
    </location>
</feature>